<evidence type="ECO:0000259" key="6">
    <source>
        <dbReference type="Pfam" id="PF00534"/>
    </source>
</evidence>
<dbReference type="RefSeq" id="WP_045087698.1">
    <property type="nucleotide sequence ID" value="NZ_LN824141.1"/>
</dbReference>
<evidence type="ECO:0000256" key="1">
    <source>
        <dbReference type="ARBA" id="ARBA00006530"/>
    </source>
</evidence>
<evidence type="ECO:0000313" key="8">
    <source>
        <dbReference type="EMBL" id="CEP78200.1"/>
    </source>
</evidence>
<feature type="domain" description="Sucrose synthase first GT-B" evidence="7">
    <location>
        <begin position="2"/>
        <end position="228"/>
    </location>
</feature>
<dbReference type="EMBL" id="LN824141">
    <property type="protein sequence ID" value="CEP78200.1"/>
    <property type="molecule type" value="Genomic_DNA"/>
</dbReference>
<dbReference type="InterPro" id="IPR001296">
    <property type="entry name" value="Glyco_trans_1"/>
</dbReference>
<evidence type="ECO:0000313" key="9">
    <source>
        <dbReference type="Proteomes" id="UP000032809"/>
    </source>
</evidence>
<evidence type="ECO:0000256" key="4">
    <source>
        <dbReference type="ARBA" id="ARBA00022679"/>
    </source>
</evidence>
<proteinExistence type="inferred from homology"/>
<feature type="domain" description="Glycosyl transferase family 1" evidence="6">
    <location>
        <begin position="250"/>
        <end position="413"/>
    </location>
</feature>
<keyword evidence="4 8" id="KW-0808">Transferase</keyword>
<comment type="catalytic activity">
    <reaction evidence="5">
        <text>beta-D-fructose 6-phosphate + UDP-alpha-D-glucose = sucrose 6(F)-phosphate + UDP + H(+)</text>
        <dbReference type="Rhea" id="RHEA:22172"/>
        <dbReference type="ChEBI" id="CHEBI:15378"/>
        <dbReference type="ChEBI" id="CHEBI:57634"/>
        <dbReference type="ChEBI" id="CHEBI:57723"/>
        <dbReference type="ChEBI" id="CHEBI:58223"/>
        <dbReference type="ChEBI" id="CHEBI:58885"/>
        <dbReference type="EC" id="2.4.1.14"/>
    </reaction>
</comment>
<gene>
    <name evidence="8" type="ORF">DTL3_0896</name>
</gene>
<dbReference type="HOGENOM" id="CLU_009583_24_2_0"/>
<sequence length="472" mass="54221">MKVLFLNPQGNFDKHDSHLTEHPDFGGQLVYVKEVSRELAKMNVSVDIVTRQIIDENWPEFAKTIDYFDDTKNPRIIRIAFGGKKFLNKELLWPFLNEYVENIITFYNGEKIDFVTTHYADGGYAGVLLKSKKDIDFSFTGHSLGAQKMDKMGVNYENFEKFDTEYNFSKRIMAERLAMKYAYKIIVSTNMERFEQYSHPLYIDVSDVNNDNKFKVVPPGVNTQIFNDNFKEIDEDTIQKITEKTKGIFKPFIILSSRLDEKKNHIGVVKAYASSKRLQEIANLGIFLRGISNPFEDINHLSEKEQGILKPILQVIKEAKIEDKVYFFDFRSQKALASAYKYFAQLKSIFAITAFYEPFGLAPIEAGACGLAVVATKNGGPSEIFSDGSGVLVDPFDIEDIERGLVEALQNFEIYSKKVKNRVLQKYTWKKTAEGYLEVIKEGIKNKTPKINLSNFELNAKELILKYLKDRE</sequence>
<evidence type="ECO:0000256" key="2">
    <source>
        <dbReference type="ARBA" id="ARBA00012536"/>
    </source>
</evidence>
<protein>
    <recommendedName>
        <fullName evidence="2">sucrose-phosphate synthase</fullName>
        <ecNumber evidence="2">2.4.1.14</ecNumber>
    </recommendedName>
</protein>
<dbReference type="Gene3D" id="3.40.50.2000">
    <property type="entry name" value="Glycogen Phosphorylase B"/>
    <property type="match status" value="2"/>
</dbReference>
<comment type="similarity">
    <text evidence="1">Belongs to the glycosyltransferase 1 family.</text>
</comment>
<dbReference type="AlphaFoldDB" id="A0A0C7P1R9"/>
<evidence type="ECO:0000256" key="3">
    <source>
        <dbReference type="ARBA" id="ARBA00022676"/>
    </source>
</evidence>
<dbReference type="Pfam" id="PF00534">
    <property type="entry name" value="Glycos_transf_1"/>
    <property type="match status" value="1"/>
</dbReference>
<evidence type="ECO:0000256" key="5">
    <source>
        <dbReference type="ARBA" id="ARBA00047471"/>
    </source>
</evidence>
<dbReference type="STRING" id="1006576.DTL3_0896"/>
<dbReference type="InterPro" id="IPR000368">
    <property type="entry name" value="Sucrose_synth_GT-B1"/>
</dbReference>
<keyword evidence="3 8" id="KW-0328">Glycosyltransferase</keyword>
<dbReference type="Proteomes" id="UP000032809">
    <property type="component" value="Chromosome I"/>
</dbReference>
<dbReference type="KEGG" id="dtn:DTL3_0896"/>
<dbReference type="GO" id="GO:0046524">
    <property type="term" value="F:sucrose-phosphate synthase activity"/>
    <property type="evidence" value="ECO:0007669"/>
    <property type="project" value="UniProtKB-EC"/>
</dbReference>
<name>A0A0C7P1R9_DEFTU</name>
<dbReference type="InterPro" id="IPR044161">
    <property type="entry name" value="SPS"/>
</dbReference>
<evidence type="ECO:0000259" key="7">
    <source>
        <dbReference type="Pfam" id="PF00862"/>
    </source>
</evidence>
<dbReference type="EC" id="2.4.1.14" evidence="2"/>
<dbReference type="SUPFAM" id="SSF53756">
    <property type="entry name" value="UDP-Glycosyltransferase/glycogen phosphorylase"/>
    <property type="match status" value="1"/>
</dbReference>
<dbReference type="Pfam" id="PF00862">
    <property type="entry name" value="GT-B_Sucrose_synth"/>
    <property type="match status" value="1"/>
</dbReference>
<reference evidence="9" key="1">
    <citation type="submission" date="2014-11" db="EMBL/GenBank/DDBJ databases">
        <authorList>
            <person name="Wibberg D."/>
        </authorList>
    </citation>
    <scope>NUCLEOTIDE SEQUENCE [LARGE SCALE GENOMIC DNA]</scope>
    <source>
        <strain evidence="9">L3</strain>
    </source>
</reference>
<dbReference type="OrthoDB" id="9795068at2"/>
<keyword evidence="9" id="KW-1185">Reference proteome</keyword>
<organism evidence="8 9">
    <name type="scientific">Defluviitoga tunisiensis</name>
    <dbReference type="NCBI Taxonomy" id="1006576"/>
    <lineage>
        <taxon>Bacteria</taxon>
        <taxon>Thermotogati</taxon>
        <taxon>Thermotogota</taxon>
        <taxon>Thermotogae</taxon>
        <taxon>Petrotogales</taxon>
        <taxon>Petrotogaceae</taxon>
        <taxon>Defluviitoga</taxon>
    </lineage>
</organism>
<dbReference type="PANTHER" id="PTHR46039">
    <property type="entry name" value="SUCROSE-PHOSPHATE SYNTHASE 3-RELATED"/>
    <property type="match status" value="1"/>
</dbReference>
<accession>A0A0C7P1R9</accession>
<dbReference type="PANTHER" id="PTHR46039:SF5">
    <property type="entry name" value="SUCROSE-PHOSPHATE SYNTHASE 3-RELATED"/>
    <property type="match status" value="1"/>
</dbReference>